<dbReference type="SUPFAM" id="SSF50118">
    <property type="entry name" value="Cell growth inhibitor/plasmid maintenance toxic component"/>
    <property type="match status" value="1"/>
</dbReference>
<dbReference type="Gene3D" id="2.30.30.110">
    <property type="match status" value="1"/>
</dbReference>
<evidence type="ECO:0000313" key="1">
    <source>
        <dbReference type="EMBL" id="ALM75329.1"/>
    </source>
</evidence>
<evidence type="ECO:0000313" key="2">
    <source>
        <dbReference type="Proteomes" id="UP000066042"/>
    </source>
</evidence>
<sequence length="124" mass="14360">MSPDPPKVIQQWEVVTMDFPFTDKTQKKTRPVLVISNTDFNRISNSLVVVQISTNLNSGLREYNVELTEEDINLYPRGYLKKKSIIKPYIVFSVAKGMVRARVGLLSSEKVEDVKRVIWKLYRL</sequence>
<dbReference type="Pfam" id="PF02452">
    <property type="entry name" value="PemK_toxin"/>
    <property type="match status" value="1"/>
</dbReference>
<dbReference type="RefSeq" id="WP_056933992.1">
    <property type="nucleotide sequence ID" value="NZ_CP013050.1"/>
</dbReference>
<gene>
    <name evidence="1" type="ORF">TBCH5v1_1412</name>
</gene>
<dbReference type="GeneID" id="26136656"/>
<dbReference type="AlphaFoldDB" id="A0A0S1XC08"/>
<accession>A0A0S1XC08</accession>
<dbReference type="Proteomes" id="UP000066042">
    <property type="component" value="Chromosome"/>
</dbReference>
<dbReference type="InterPro" id="IPR003477">
    <property type="entry name" value="PemK-like"/>
</dbReference>
<protein>
    <submittedName>
        <fullName evidence="1">Uncharacterized protein</fullName>
    </submittedName>
</protein>
<proteinExistence type="predicted"/>
<dbReference type="PATRIC" id="fig|55802.8.peg.1390"/>
<organism evidence="1 2">
    <name type="scientific">Thermococcus barophilus</name>
    <dbReference type="NCBI Taxonomy" id="55802"/>
    <lineage>
        <taxon>Archaea</taxon>
        <taxon>Methanobacteriati</taxon>
        <taxon>Methanobacteriota</taxon>
        <taxon>Thermococci</taxon>
        <taxon>Thermococcales</taxon>
        <taxon>Thermococcaceae</taxon>
        <taxon>Thermococcus</taxon>
    </lineage>
</organism>
<dbReference type="EMBL" id="CP013050">
    <property type="protein sequence ID" value="ALM75329.1"/>
    <property type="molecule type" value="Genomic_DNA"/>
</dbReference>
<reference evidence="1 2" key="1">
    <citation type="journal article" date="2016" name="Genome Announc.">
        <title>Complete genome sequence of the hyperthermophilic and piezophilic archaeon Thermococcus barophilus Ch5, capable of growth at the expense of hydrogenogenesis from carbon monoxide and formate.</title>
        <authorList>
            <person name="Oger P."/>
            <person name="Sokolova T.G."/>
            <person name="Kozhevnikova D.A."/>
            <person name="Taranov E.A."/>
            <person name="Vannier P."/>
            <person name="Lee H.S."/>
            <person name="Kwon K.K."/>
            <person name="Kang S.G."/>
            <person name="Lee J.H."/>
            <person name="Bonch-Osmolovskaya E.A."/>
            <person name="Lebedinsky A.V."/>
        </authorList>
    </citation>
    <scope>NUCLEOTIDE SEQUENCE [LARGE SCALE GENOMIC DNA]</scope>
    <source>
        <strain evidence="2">Ch5</strain>
    </source>
</reference>
<dbReference type="InterPro" id="IPR011067">
    <property type="entry name" value="Plasmid_toxin/cell-grow_inhib"/>
</dbReference>
<dbReference type="GO" id="GO:0003677">
    <property type="term" value="F:DNA binding"/>
    <property type="evidence" value="ECO:0007669"/>
    <property type="project" value="InterPro"/>
</dbReference>
<name>A0A0S1XC08_THEBA</name>